<dbReference type="InterPro" id="IPR038713">
    <property type="entry name" value="Terminase_Gp1_N_sf"/>
</dbReference>
<sequence length="137" mass="16087">MKNLNAKELDKNFFDTREFVETLQIILQKKNIKNYPKFTKREVIFLTRLLFEKPNELVLFSVADFMSDNYQQGVPVFANGASYRRLQFYKHFILHTGNATKAAISSGYSQKSAKQQGHRLLRWIQRNQEKSMSGFSQ</sequence>
<evidence type="ECO:0000313" key="2">
    <source>
        <dbReference type="Proteomes" id="UP000178530"/>
    </source>
</evidence>
<gene>
    <name evidence="1" type="ORF">A3E32_01035</name>
</gene>
<dbReference type="Gene3D" id="1.10.10.1400">
    <property type="entry name" value="Terminase, small subunit, N-terminal DNA-binding domain, HTH motif"/>
    <property type="match status" value="1"/>
</dbReference>
<dbReference type="Proteomes" id="UP000178530">
    <property type="component" value="Unassembled WGS sequence"/>
</dbReference>
<evidence type="ECO:0000313" key="1">
    <source>
        <dbReference type="EMBL" id="OHA97744.1"/>
    </source>
</evidence>
<accession>A0A1G2TKB1</accession>
<name>A0A1G2TKB1_9BACT</name>
<dbReference type="InterPro" id="IPR005335">
    <property type="entry name" value="Terminase_ssu"/>
</dbReference>
<organism evidence="1 2">
    <name type="scientific">Candidatus Zambryskibacteria bacterium RIFCSPHIGHO2_12_FULL_38_37</name>
    <dbReference type="NCBI Taxonomy" id="1802751"/>
    <lineage>
        <taxon>Bacteria</taxon>
        <taxon>Candidatus Zambryskiibacteriota</taxon>
    </lineage>
</organism>
<protein>
    <submittedName>
        <fullName evidence="1">Uncharacterized protein</fullName>
    </submittedName>
</protein>
<reference evidence="1 2" key="1">
    <citation type="journal article" date="2016" name="Nat. Commun.">
        <title>Thousands of microbial genomes shed light on interconnected biogeochemical processes in an aquifer system.</title>
        <authorList>
            <person name="Anantharaman K."/>
            <person name="Brown C.T."/>
            <person name="Hug L.A."/>
            <person name="Sharon I."/>
            <person name="Castelle C.J."/>
            <person name="Probst A.J."/>
            <person name="Thomas B.C."/>
            <person name="Singh A."/>
            <person name="Wilkins M.J."/>
            <person name="Karaoz U."/>
            <person name="Brodie E.L."/>
            <person name="Williams K.H."/>
            <person name="Hubbard S.S."/>
            <person name="Banfield J.F."/>
        </authorList>
    </citation>
    <scope>NUCLEOTIDE SEQUENCE [LARGE SCALE GENOMIC DNA]</scope>
</reference>
<proteinExistence type="predicted"/>
<dbReference type="AlphaFoldDB" id="A0A1G2TKB1"/>
<dbReference type="Pfam" id="PF03592">
    <property type="entry name" value="Terminase_2"/>
    <property type="match status" value="1"/>
</dbReference>
<comment type="caution">
    <text evidence="1">The sequence shown here is derived from an EMBL/GenBank/DDBJ whole genome shotgun (WGS) entry which is preliminary data.</text>
</comment>
<dbReference type="GO" id="GO:0051276">
    <property type="term" value="P:chromosome organization"/>
    <property type="evidence" value="ECO:0007669"/>
    <property type="project" value="InterPro"/>
</dbReference>
<dbReference type="EMBL" id="MHVU01000039">
    <property type="protein sequence ID" value="OHA97744.1"/>
    <property type="molecule type" value="Genomic_DNA"/>
</dbReference>